<comment type="caution">
    <text evidence="2">The sequence shown here is derived from an EMBL/GenBank/DDBJ whole genome shotgun (WGS) entry which is preliminary data.</text>
</comment>
<proteinExistence type="predicted"/>
<keyword evidence="1" id="KW-0472">Membrane</keyword>
<name>A0A9D9I994_9BACT</name>
<feature type="transmembrane region" description="Helical" evidence="1">
    <location>
        <begin position="64"/>
        <end position="84"/>
    </location>
</feature>
<feature type="transmembrane region" description="Helical" evidence="1">
    <location>
        <begin position="25"/>
        <end position="44"/>
    </location>
</feature>
<dbReference type="GO" id="GO:0016020">
    <property type="term" value="C:membrane"/>
    <property type="evidence" value="ECO:0007669"/>
    <property type="project" value="UniProtKB-SubCell"/>
</dbReference>
<organism evidence="2 3">
    <name type="scientific">Candidatus Cryptobacteroides faecipullorum</name>
    <dbReference type="NCBI Taxonomy" id="2840764"/>
    <lineage>
        <taxon>Bacteria</taxon>
        <taxon>Pseudomonadati</taxon>
        <taxon>Bacteroidota</taxon>
        <taxon>Bacteroidia</taxon>
        <taxon>Bacteroidales</taxon>
        <taxon>Candidatus Cryptobacteroides</taxon>
    </lineage>
</organism>
<feature type="transmembrane region" description="Helical" evidence="1">
    <location>
        <begin position="90"/>
        <end position="114"/>
    </location>
</feature>
<evidence type="ECO:0000256" key="1">
    <source>
        <dbReference type="SAM" id="Phobius"/>
    </source>
</evidence>
<dbReference type="Proteomes" id="UP000823660">
    <property type="component" value="Unassembled WGS sequence"/>
</dbReference>
<gene>
    <name evidence="2" type="ORF">IAB99_07195</name>
</gene>
<keyword evidence="1" id="KW-1133">Transmembrane helix</keyword>
<protein>
    <submittedName>
        <fullName evidence="2">Phage holin family protein</fullName>
    </submittedName>
</protein>
<dbReference type="EMBL" id="JADIMH010000041">
    <property type="protein sequence ID" value="MBO8467533.1"/>
    <property type="molecule type" value="Genomic_DNA"/>
</dbReference>
<keyword evidence="1" id="KW-0812">Transmembrane</keyword>
<dbReference type="AlphaFoldDB" id="A0A9D9I994"/>
<sequence>MQDRNIINGTSAVIFAPLADFYQTLWPFILVAIILIVADLRFGIEAAKKRGETIRTSRMWRRTINKLVDYICWITLAGAFGATFGDVLNIPILSAIIILIIYGIELSSCFNNYFEARGWKFRINVFKLFGQKKLEDAVEQINEKERDDGDDK</sequence>
<reference evidence="2" key="2">
    <citation type="journal article" date="2021" name="PeerJ">
        <title>Extensive microbial diversity within the chicken gut microbiome revealed by metagenomics and culture.</title>
        <authorList>
            <person name="Gilroy R."/>
            <person name="Ravi A."/>
            <person name="Getino M."/>
            <person name="Pursley I."/>
            <person name="Horton D.L."/>
            <person name="Alikhan N.F."/>
            <person name="Baker D."/>
            <person name="Gharbi K."/>
            <person name="Hall N."/>
            <person name="Watson M."/>
            <person name="Adriaenssens E.M."/>
            <person name="Foster-Nyarko E."/>
            <person name="Jarju S."/>
            <person name="Secka A."/>
            <person name="Antonio M."/>
            <person name="Oren A."/>
            <person name="Chaudhuri R.R."/>
            <person name="La Ragione R."/>
            <person name="Hildebrand F."/>
            <person name="Pallen M.J."/>
        </authorList>
    </citation>
    <scope>NUCLEOTIDE SEQUENCE</scope>
    <source>
        <strain evidence="2">B1-15692</strain>
    </source>
</reference>
<evidence type="ECO:0000313" key="3">
    <source>
        <dbReference type="Proteomes" id="UP000823660"/>
    </source>
</evidence>
<reference evidence="2" key="1">
    <citation type="submission" date="2020-10" db="EMBL/GenBank/DDBJ databases">
        <authorList>
            <person name="Gilroy R."/>
        </authorList>
    </citation>
    <scope>NUCLEOTIDE SEQUENCE</scope>
    <source>
        <strain evidence="2">B1-15692</strain>
    </source>
</reference>
<accession>A0A9D9I994</accession>
<evidence type="ECO:0000313" key="2">
    <source>
        <dbReference type="EMBL" id="MBO8467533.1"/>
    </source>
</evidence>